<keyword evidence="3" id="KW-1185">Reference proteome</keyword>
<protein>
    <submittedName>
        <fullName evidence="2">Uncharacterized protein</fullName>
    </submittedName>
</protein>
<dbReference type="Proteomes" id="UP001147653">
    <property type="component" value="Unassembled WGS sequence"/>
</dbReference>
<dbReference type="PROSITE" id="PS51318">
    <property type="entry name" value="TAT"/>
    <property type="match status" value="1"/>
</dbReference>
<feature type="compositionally biased region" description="Low complexity" evidence="1">
    <location>
        <begin position="151"/>
        <end position="163"/>
    </location>
</feature>
<feature type="region of interest" description="Disordered" evidence="1">
    <location>
        <begin position="127"/>
        <end position="165"/>
    </location>
</feature>
<dbReference type="InterPro" id="IPR006311">
    <property type="entry name" value="TAT_signal"/>
</dbReference>
<dbReference type="RefSeq" id="WP_270024427.1">
    <property type="nucleotide sequence ID" value="NZ_JAPDDP010000009.1"/>
</dbReference>
<feature type="region of interest" description="Disordered" evidence="1">
    <location>
        <begin position="520"/>
        <end position="542"/>
    </location>
</feature>
<sequence length="722" mass="77945">MTTLEQVLQPRTRRQLLGDAGRLSLAGVLAGPTLNAFAATSAPSIPAPALPAGAGWKNQDYWAFADWAMTAADTGWNERTGFYGEDIRTSCAMLSAHSIAAQVGYTGGPTRNDVRAKRMAEGLVQTPPFKPAANGVSTGTTDPHSSSQVHTPGWTGSPTSTSGVQHVSIDPKVAEALARAWLVRDVIGLSAETAAKIVQCIQSTAEGVFFKYPNMRLNQMNWYMELYVWAAVTADDPTKWMPQFRDQLSRWCKGAEQVTAPWEIPNLSPSWSFHRDPLSPLDTPENIESNEYACIILDSLSYLREAKQHGLVLGSQEKRVLRAWSKRALPAYFTHSGYPNWDTGLFLLRWHLGRYWAWSLGGLFAIMLNDEQGDATDAATAKYMFDRALGTYTRWAELQGKAVPQTPIYPVKTKLTPNPPDMASRFVFLATRAVWRDIEKLPAKAPAAMYAYDPSIGRLTITTRRYNTAILAQNNGAFPYGGLDLCRLSDADQRVAGAIGGTGSANFGVIVSDASGKGVVASSTPRTKSGPPPLTMTNGPRGPIKDGARYPADPYAGAFSSLEVTGERSGGGVTVNSTNAFREESILSTWTVRRTSGAARLNVDAHFPSYGAGARVTAVLKTGRSRRLTTRSGAVDLAEVAYFWIKSGDPETGYVVVPRSFPAGAKTAIVKPAVQPAAPVPGPTLVVELARRNRAFKQQTLQVAMAIAGTAAEAKAMARALR</sequence>
<comment type="caution">
    <text evidence="2">The sequence shown here is derived from an EMBL/GenBank/DDBJ whole genome shotgun (WGS) entry which is preliminary data.</text>
</comment>
<evidence type="ECO:0000256" key="1">
    <source>
        <dbReference type="SAM" id="MobiDB-lite"/>
    </source>
</evidence>
<dbReference type="AlphaFoldDB" id="A0A9X3ND04"/>
<reference evidence="2" key="1">
    <citation type="submission" date="2022-10" db="EMBL/GenBank/DDBJ databases">
        <title>The WGS of Solirubrobacter phytolaccae KCTC 29190.</title>
        <authorList>
            <person name="Jiang Z."/>
        </authorList>
    </citation>
    <scope>NUCLEOTIDE SEQUENCE</scope>
    <source>
        <strain evidence="2">KCTC 29190</strain>
    </source>
</reference>
<proteinExistence type="predicted"/>
<name>A0A9X3ND04_9ACTN</name>
<evidence type="ECO:0000313" key="2">
    <source>
        <dbReference type="EMBL" id="MDA0180117.1"/>
    </source>
</evidence>
<organism evidence="2 3">
    <name type="scientific">Solirubrobacter phytolaccae</name>
    <dbReference type="NCBI Taxonomy" id="1404360"/>
    <lineage>
        <taxon>Bacteria</taxon>
        <taxon>Bacillati</taxon>
        <taxon>Actinomycetota</taxon>
        <taxon>Thermoleophilia</taxon>
        <taxon>Solirubrobacterales</taxon>
        <taxon>Solirubrobacteraceae</taxon>
        <taxon>Solirubrobacter</taxon>
    </lineage>
</organism>
<dbReference type="EMBL" id="JAPDDP010000009">
    <property type="protein sequence ID" value="MDA0180117.1"/>
    <property type="molecule type" value="Genomic_DNA"/>
</dbReference>
<evidence type="ECO:0000313" key="3">
    <source>
        <dbReference type="Proteomes" id="UP001147653"/>
    </source>
</evidence>
<feature type="compositionally biased region" description="Polar residues" evidence="1">
    <location>
        <begin position="135"/>
        <end position="150"/>
    </location>
</feature>
<gene>
    <name evidence="2" type="ORF">OJ997_07410</name>
</gene>
<accession>A0A9X3ND04</accession>